<dbReference type="InterPro" id="IPR019184">
    <property type="entry name" value="Uncharacterised_TM-17"/>
</dbReference>
<feature type="transmembrane region" description="Helical" evidence="5">
    <location>
        <begin position="94"/>
        <end position="113"/>
    </location>
</feature>
<comment type="subcellular location">
    <subcellularLocation>
        <location evidence="1">Membrane</location>
        <topology evidence="1">Multi-pass membrane protein</topology>
    </subcellularLocation>
</comment>
<keyword evidence="4 5" id="KW-0472">Membrane</keyword>
<reference evidence="6 7" key="1">
    <citation type="journal article" date="2022" name="bioRxiv">
        <title>Genomics of Preaxostyla Flagellates Illuminates Evolutionary Transitions and the Path Towards Mitochondrial Loss.</title>
        <authorList>
            <person name="Novak L.V.F."/>
            <person name="Treitli S.C."/>
            <person name="Pyrih J."/>
            <person name="Halakuc P."/>
            <person name="Pipaliya S.V."/>
            <person name="Vacek V."/>
            <person name="Brzon O."/>
            <person name="Soukal P."/>
            <person name="Eme L."/>
            <person name="Dacks J.B."/>
            <person name="Karnkowska A."/>
            <person name="Elias M."/>
            <person name="Hampl V."/>
        </authorList>
    </citation>
    <scope>NUCLEOTIDE SEQUENCE [LARGE SCALE GENOMIC DNA]</scope>
    <source>
        <strain evidence="6">NAU3</strain>
        <tissue evidence="6">Gut</tissue>
    </source>
</reference>
<evidence type="ECO:0000313" key="7">
    <source>
        <dbReference type="Proteomes" id="UP001281761"/>
    </source>
</evidence>
<gene>
    <name evidence="6" type="ORF">BLNAU_290</name>
</gene>
<keyword evidence="7" id="KW-1185">Reference proteome</keyword>
<evidence type="ECO:0000256" key="5">
    <source>
        <dbReference type="SAM" id="Phobius"/>
    </source>
</evidence>
<protein>
    <submittedName>
        <fullName evidence="6">Uncharacterized protein</fullName>
    </submittedName>
</protein>
<organism evidence="6 7">
    <name type="scientific">Blattamonas nauphoetae</name>
    <dbReference type="NCBI Taxonomy" id="2049346"/>
    <lineage>
        <taxon>Eukaryota</taxon>
        <taxon>Metamonada</taxon>
        <taxon>Preaxostyla</taxon>
        <taxon>Oxymonadida</taxon>
        <taxon>Blattamonas</taxon>
    </lineage>
</organism>
<evidence type="ECO:0000256" key="2">
    <source>
        <dbReference type="ARBA" id="ARBA00022692"/>
    </source>
</evidence>
<proteinExistence type="predicted"/>
<feature type="transmembrane region" description="Helical" evidence="5">
    <location>
        <begin position="125"/>
        <end position="146"/>
    </location>
</feature>
<evidence type="ECO:0000256" key="1">
    <source>
        <dbReference type="ARBA" id="ARBA00004141"/>
    </source>
</evidence>
<sequence length="179" mass="21434">MYSSRRYPLFTPKEQSRNSVTSLGFQICIELNFYFDIIKTVVVAVTLYMKFFQLFPEQHVLWRKISSPIEYGFWFLVELFRIPLGRKANLQESFVDFSTFTGLTVLQIMWIIPNYIGFDVKWSEIILLSVYSVFILIEIIWAQVITGRLEKYNVEKYYMYRYLRTSGQDEMFSKLLLNN</sequence>
<evidence type="ECO:0000256" key="3">
    <source>
        <dbReference type="ARBA" id="ARBA00022989"/>
    </source>
</evidence>
<accession>A0ABQ9YMK9</accession>
<evidence type="ECO:0000313" key="6">
    <source>
        <dbReference type="EMBL" id="KAK2964989.1"/>
    </source>
</evidence>
<dbReference type="Pfam" id="PF09799">
    <property type="entry name" value="Transmemb_17"/>
    <property type="match status" value="1"/>
</dbReference>
<comment type="caution">
    <text evidence="6">The sequence shown here is derived from an EMBL/GenBank/DDBJ whole genome shotgun (WGS) entry which is preliminary data.</text>
</comment>
<keyword evidence="2 5" id="KW-0812">Transmembrane</keyword>
<keyword evidence="3 5" id="KW-1133">Transmembrane helix</keyword>
<name>A0ABQ9YMK9_9EUKA</name>
<dbReference type="EMBL" id="JARBJD010000001">
    <property type="protein sequence ID" value="KAK2964989.1"/>
    <property type="molecule type" value="Genomic_DNA"/>
</dbReference>
<dbReference type="Proteomes" id="UP001281761">
    <property type="component" value="Unassembled WGS sequence"/>
</dbReference>
<evidence type="ECO:0000256" key="4">
    <source>
        <dbReference type="ARBA" id="ARBA00023136"/>
    </source>
</evidence>